<dbReference type="OrthoDB" id="208020at2"/>
<dbReference type="EMBL" id="CP036275">
    <property type="protein sequence ID" value="QDU40585.1"/>
    <property type="molecule type" value="Genomic_DNA"/>
</dbReference>
<organism evidence="2 3">
    <name type="scientific">Maioricimonas rarisocia</name>
    <dbReference type="NCBI Taxonomy" id="2528026"/>
    <lineage>
        <taxon>Bacteria</taxon>
        <taxon>Pseudomonadati</taxon>
        <taxon>Planctomycetota</taxon>
        <taxon>Planctomycetia</taxon>
        <taxon>Planctomycetales</taxon>
        <taxon>Planctomycetaceae</taxon>
        <taxon>Maioricimonas</taxon>
    </lineage>
</organism>
<feature type="transmembrane region" description="Helical" evidence="1">
    <location>
        <begin position="204"/>
        <end position="225"/>
    </location>
</feature>
<accession>A0A517ZDP5</accession>
<dbReference type="SUPFAM" id="SSF52540">
    <property type="entry name" value="P-loop containing nucleoside triphosphate hydrolases"/>
    <property type="match status" value="1"/>
</dbReference>
<reference evidence="2 3" key="1">
    <citation type="submission" date="2019-02" db="EMBL/GenBank/DDBJ databases">
        <title>Deep-cultivation of Planctomycetes and their phenomic and genomic characterization uncovers novel biology.</title>
        <authorList>
            <person name="Wiegand S."/>
            <person name="Jogler M."/>
            <person name="Boedeker C."/>
            <person name="Pinto D."/>
            <person name="Vollmers J."/>
            <person name="Rivas-Marin E."/>
            <person name="Kohn T."/>
            <person name="Peeters S.H."/>
            <person name="Heuer A."/>
            <person name="Rast P."/>
            <person name="Oberbeckmann S."/>
            <person name="Bunk B."/>
            <person name="Jeske O."/>
            <person name="Meyerdierks A."/>
            <person name="Storesund J.E."/>
            <person name="Kallscheuer N."/>
            <person name="Luecker S."/>
            <person name="Lage O.M."/>
            <person name="Pohl T."/>
            <person name="Merkel B.J."/>
            <person name="Hornburger P."/>
            <person name="Mueller R.-W."/>
            <person name="Bruemmer F."/>
            <person name="Labrenz M."/>
            <person name="Spormann A.M."/>
            <person name="Op den Camp H."/>
            <person name="Overmann J."/>
            <person name="Amann R."/>
            <person name="Jetten M.S.M."/>
            <person name="Mascher T."/>
            <person name="Medema M.H."/>
            <person name="Devos D.P."/>
            <person name="Kaster A.-K."/>
            <person name="Ovreas L."/>
            <person name="Rohde M."/>
            <person name="Galperin M.Y."/>
            <person name="Jogler C."/>
        </authorList>
    </citation>
    <scope>NUCLEOTIDE SEQUENCE [LARGE SCALE GENOMIC DNA]</scope>
    <source>
        <strain evidence="2 3">Mal4</strain>
    </source>
</reference>
<dbReference type="InterPro" id="IPR027417">
    <property type="entry name" value="P-loop_NTPase"/>
</dbReference>
<evidence type="ECO:0000256" key="1">
    <source>
        <dbReference type="SAM" id="Phobius"/>
    </source>
</evidence>
<gene>
    <name evidence="2" type="ORF">Mal4_49430</name>
</gene>
<proteinExistence type="predicted"/>
<sequence length="499" mass="58347">MKVHQFLDHYGITENPFAQEDAQSDPVFQEHCLSGTHHSAWDKIYGSPTAPSTSVVFGEQGSGKTALRLQMMAQLREYNSEQIDKRAFVVEYDDFNPFLDSFRERLSGRRRKPERALQNWRLWDHMDAILTLATTRLANAIRDDGRDPHDKSHALAVNKLDSLTHQEKRDVMLLAAFYDHNRELSARQRWQMLRRKLRYANWKTWWDIGLGIGVTLLTIVLVLWLSEWRTLLSWWVPTIIAVGWLPFLWHQVKLSWMAWRVSRQIRVIDHETSALRKVLANFERSDLGGQPVPSRPRGDDRYELLLKLQGVLRSLGFTSIFVLVDRVDEPHLVNGSPERIRDLLWPMFDNKFLKHPGMAFKLLLPANVSGYLQRQEREFYERSRLDKQNLIQSLTWTGQGLYDIANDRIRACAKLAEGKKPGIGDFFEEAISTNDLIGIFDRLRAPRHLFKFLYRLLIDHCSKYTEDQPEWKIRRETMQSSLAVFMRDLEAYEQGRGTG</sequence>
<keyword evidence="1" id="KW-1133">Transmembrane helix</keyword>
<dbReference type="RefSeq" id="WP_145371862.1">
    <property type="nucleotide sequence ID" value="NZ_CP036275.1"/>
</dbReference>
<name>A0A517ZDP5_9PLAN</name>
<evidence type="ECO:0000313" key="2">
    <source>
        <dbReference type="EMBL" id="QDU40585.1"/>
    </source>
</evidence>
<dbReference type="Proteomes" id="UP000320496">
    <property type="component" value="Chromosome"/>
</dbReference>
<dbReference type="AlphaFoldDB" id="A0A517ZDP5"/>
<evidence type="ECO:0000313" key="3">
    <source>
        <dbReference type="Proteomes" id="UP000320496"/>
    </source>
</evidence>
<evidence type="ECO:0008006" key="4">
    <source>
        <dbReference type="Google" id="ProtNLM"/>
    </source>
</evidence>
<keyword evidence="1" id="KW-0812">Transmembrane</keyword>
<keyword evidence="1" id="KW-0472">Membrane</keyword>
<protein>
    <recommendedName>
        <fullName evidence="4">KAP family P-loop domain protein</fullName>
    </recommendedName>
</protein>
<keyword evidence="3" id="KW-1185">Reference proteome</keyword>
<feature type="transmembrane region" description="Helical" evidence="1">
    <location>
        <begin position="231"/>
        <end position="249"/>
    </location>
</feature>
<dbReference type="KEGG" id="mri:Mal4_49430"/>